<accession>A0A7S2RV70</accession>
<evidence type="ECO:0000313" key="2">
    <source>
        <dbReference type="EMBL" id="CAD9680537.1"/>
    </source>
</evidence>
<dbReference type="EMBL" id="HBHJ01012174">
    <property type="protein sequence ID" value="CAD9680537.1"/>
    <property type="molecule type" value="Transcribed_RNA"/>
</dbReference>
<gene>
    <name evidence="2" type="ORF">RMAR1173_LOCUS7949</name>
</gene>
<keyword evidence="1" id="KW-0812">Transmembrane</keyword>
<evidence type="ECO:0000256" key="1">
    <source>
        <dbReference type="SAM" id="Phobius"/>
    </source>
</evidence>
<proteinExistence type="predicted"/>
<organism evidence="2">
    <name type="scientific">Rhizochromulina marina</name>
    <dbReference type="NCBI Taxonomy" id="1034831"/>
    <lineage>
        <taxon>Eukaryota</taxon>
        <taxon>Sar</taxon>
        <taxon>Stramenopiles</taxon>
        <taxon>Ochrophyta</taxon>
        <taxon>Dictyochophyceae</taxon>
        <taxon>Rhizochromulinales</taxon>
        <taxon>Rhizochromulina</taxon>
    </lineage>
</organism>
<keyword evidence="1" id="KW-0472">Membrane</keyword>
<feature type="transmembrane region" description="Helical" evidence="1">
    <location>
        <begin position="191"/>
        <end position="208"/>
    </location>
</feature>
<name>A0A7S2RV70_9STRA</name>
<sequence length="253" mass="28297">MTLASAEVELQDLSRGEVLTASVVEQRRGQQLLYYEKPRFAFSESAHDSGSRTPVHFTSLQGDVSIGLSLRSASRREAENLENRGELVVASWDEAHPADIADRRALEFKFYIMIVLQCIFITALFLGVIRDPSKVEKGVPPLQAAHPGVKAPFARQSYADTRDDYLPEFCVEVASAFLAVASTLTRSTIGLTLYILILIILFMVAAASSPTFLHVLRFPIYLALAFFAYKLRNKLMVNWIYDATVARSSSWRE</sequence>
<feature type="transmembrane region" description="Helical" evidence="1">
    <location>
        <begin position="110"/>
        <end position="129"/>
    </location>
</feature>
<dbReference type="AlphaFoldDB" id="A0A7S2RV70"/>
<protein>
    <submittedName>
        <fullName evidence="2">Uncharacterized protein</fullName>
    </submittedName>
</protein>
<keyword evidence="1" id="KW-1133">Transmembrane helix</keyword>
<reference evidence="2" key="1">
    <citation type="submission" date="2021-01" db="EMBL/GenBank/DDBJ databases">
        <authorList>
            <person name="Corre E."/>
            <person name="Pelletier E."/>
            <person name="Niang G."/>
            <person name="Scheremetjew M."/>
            <person name="Finn R."/>
            <person name="Kale V."/>
            <person name="Holt S."/>
            <person name="Cochrane G."/>
            <person name="Meng A."/>
            <person name="Brown T."/>
            <person name="Cohen L."/>
        </authorList>
    </citation>
    <scope>NUCLEOTIDE SEQUENCE</scope>
    <source>
        <strain evidence="2">CCMP1243</strain>
    </source>
</reference>
<feature type="transmembrane region" description="Helical" evidence="1">
    <location>
        <begin position="214"/>
        <end position="231"/>
    </location>
</feature>